<protein>
    <recommendedName>
        <fullName evidence="3">Polymerase nucleotidyl transferase domain-containing protein</fullName>
    </recommendedName>
</protein>
<evidence type="ECO:0000313" key="1">
    <source>
        <dbReference type="EMBL" id="PIP56578.1"/>
    </source>
</evidence>
<evidence type="ECO:0000313" key="2">
    <source>
        <dbReference type="Proteomes" id="UP000228495"/>
    </source>
</evidence>
<evidence type="ECO:0008006" key="3">
    <source>
        <dbReference type="Google" id="ProtNLM"/>
    </source>
</evidence>
<dbReference type="AlphaFoldDB" id="A0A2H0BHT5"/>
<name>A0A2H0BHT5_UNCKA</name>
<organism evidence="1 2">
    <name type="scientific">candidate division WWE3 bacterium CG22_combo_CG10-13_8_21_14_all_39_12</name>
    <dbReference type="NCBI Taxonomy" id="1975094"/>
    <lineage>
        <taxon>Bacteria</taxon>
        <taxon>Katanobacteria</taxon>
    </lineage>
</organism>
<accession>A0A2H0BHT5</accession>
<sequence>MTQNEVFKNFYEDYKDIFPQMVHISGGLPDSKGEGSSDVDVWIKTQHYFDLADKFPKGTHVQISAGKYGLYSLNNYARTIEVYASDEDHNHALDHRRTELELNKQYPQLAMIAFTLKKEYVISTEEAWAKVLDLGDDYNDALMDTSRVLKIASLMNMSVNNLSILLPT</sequence>
<dbReference type="EMBL" id="PCSU01000037">
    <property type="protein sequence ID" value="PIP56578.1"/>
    <property type="molecule type" value="Genomic_DNA"/>
</dbReference>
<reference evidence="1 2" key="1">
    <citation type="submission" date="2017-09" db="EMBL/GenBank/DDBJ databases">
        <title>Depth-based differentiation of microbial function through sediment-hosted aquifers and enrichment of novel symbionts in the deep terrestrial subsurface.</title>
        <authorList>
            <person name="Probst A.J."/>
            <person name="Ladd B."/>
            <person name="Jarett J.K."/>
            <person name="Geller-Mcgrath D.E."/>
            <person name="Sieber C.M."/>
            <person name="Emerson J.B."/>
            <person name="Anantharaman K."/>
            <person name="Thomas B.C."/>
            <person name="Malmstrom R."/>
            <person name="Stieglmeier M."/>
            <person name="Klingl A."/>
            <person name="Woyke T."/>
            <person name="Ryan C.M."/>
            <person name="Banfield J.F."/>
        </authorList>
    </citation>
    <scope>NUCLEOTIDE SEQUENCE [LARGE SCALE GENOMIC DNA]</scope>
    <source>
        <strain evidence="1">CG22_combo_CG10-13_8_21_14_all_39_12</strain>
    </source>
</reference>
<comment type="caution">
    <text evidence="1">The sequence shown here is derived from an EMBL/GenBank/DDBJ whole genome shotgun (WGS) entry which is preliminary data.</text>
</comment>
<dbReference type="Proteomes" id="UP000228495">
    <property type="component" value="Unassembled WGS sequence"/>
</dbReference>
<gene>
    <name evidence="1" type="ORF">COX05_02300</name>
</gene>
<proteinExistence type="predicted"/>